<evidence type="ECO:0000313" key="8">
    <source>
        <dbReference type="EMBL" id="PUA34341.1"/>
    </source>
</evidence>
<dbReference type="SUPFAM" id="SSF50129">
    <property type="entry name" value="GroES-like"/>
    <property type="match status" value="1"/>
</dbReference>
<dbReference type="InterPro" id="IPR036291">
    <property type="entry name" value="NAD(P)-bd_dom_sf"/>
</dbReference>
<comment type="cofactor">
    <cofactor evidence="1 6">
        <name>Zn(2+)</name>
        <dbReference type="ChEBI" id="CHEBI:29105"/>
    </cofactor>
</comment>
<dbReference type="InterPro" id="IPR013149">
    <property type="entry name" value="ADH-like_C"/>
</dbReference>
<dbReference type="InterPro" id="IPR002364">
    <property type="entry name" value="Quin_OxRdtase/zeta-crystal_CS"/>
</dbReference>
<dbReference type="PROSITE" id="PS01162">
    <property type="entry name" value="QOR_ZETA_CRYSTAL"/>
    <property type="match status" value="1"/>
</dbReference>
<evidence type="ECO:0000256" key="5">
    <source>
        <dbReference type="ARBA" id="ARBA00023002"/>
    </source>
</evidence>
<keyword evidence="4 6" id="KW-0862">Zinc</keyword>
<dbReference type="PANTHER" id="PTHR42940:SF8">
    <property type="entry name" value="VACUOLAR PROTEIN SORTING-ASSOCIATED PROTEIN 11"/>
    <property type="match status" value="1"/>
</dbReference>
<dbReference type="CDD" id="cd08259">
    <property type="entry name" value="Zn_ADH5"/>
    <property type="match status" value="1"/>
</dbReference>
<dbReference type="SMART" id="SM00829">
    <property type="entry name" value="PKS_ER"/>
    <property type="match status" value="1"/>
</dbReference>
<evidence type="ECO:0000256" key="4">
    <source>
        <dbReference type="ARBA" id="ARBA00022833"/>
    </source>
</evidence>
<dbReference type="Pfam" id="PF08240">
    <property type="entry name" value="ADH_N"/>
    <property type="match status" value="1"/>
</dbReference>
<gene>
    <name evidence="8" type="ORF">B9J98_00405</name>
</gene>
<dbReference type="PROSITE" id="PS00059">
    <property type="entry name" value="ADH_ZINC"/>
    <property type="match status" value="1"/>
</dbReference>
<comment type="caution">
    <text evidence="8">The sequence shown here is derived from an EMBL/GenBank/DDBJ whole genome shotgun (WGS) entry which is preliminary data.</text>
</comment>
<evidence type="ECO:0000256" key="1">
    <source>
        <dbReference type="ARBA" id="ARBA00001947"/>
    </source>
</evidence>
<name>A0A2R7Y9W8_9ARCH</name>
<dbReference type="SUPFAM" id="SSF51735">
    <property type="entry name" value="NAD(P)-binding Rossmann-fold domains"/>
    <property type="match status" value="1"/>
</dbReference>
<dbReference type="AlphaFoldDB" id="A0A2R7Y9W8"/>
<reference evidence="8 9" key="1">
    <citation type="submission" date="2017-04" db="EMBL/GenBank/DDBJ databases">
        <title>Draft Aigarchaeota genome from a New Zealand hot spring.</title>
        <authorList>
            <person name="Reysenbach A.-L."/>
            <person name="Donaho J.A."/>
            <person name="Gerhart J."/>
            <person name="Kelley J.F."/>
            <person name="Kouba K."/>
            <person name="Podar M."/>
            <person name="Stott M."/>
        </authorList>
    </citation>
    <scope>NUCLEOTIDE SEQUENCE [LARGE SCALE GENOMIC DNA]</scope>
    <source>
        <strain evidence="8">NZ13_MG1</strain>
    </source>
</reference>
<dbReference type="PANTHER" id="PTHR42940">
    <property type="entry name" value="ALCOHOL DEHYDROGENASE 1-RELATED"/>
    <property type="match status" value="1"/>
</dbReference>
<evidence type="ECO:0000313" key="9">
    <source>
        <dbReference type="Proteomes" id="UP000244066"/>
    </source>
</evidence>
<evidence type="ECO:0000259" key="7">
    <source>
        <dbReference type="SMART" id="SM00829"/>
    </source>
</evidence>
<evidence type="ECO:0000256" key="2">
    <source>
        <dbReference type="ARBA" id="ARBA00008072"/>
    </source>
</evidence>
<dbReference type="NCBIfam" id="NF010344">
    <property type="entry name" value="PRK13771.1"/>
    <property type="match status" value="1"/>
</dbReference>
<dbReference type="EMBL" id="NDWU01000001">
    <property type="protein sequence ID" value="PUA34341.1"/>
    <property type="molecule type" value="Genomic_DNA"/>
</dbReference>
<dbReference type="InterPro" id="IPR002328">
    <property type="entry name" value="ADH_Zn_CS"/>
</dbReference>
<dbReference type="Gene3D" id="3.90.180.10">
    <property type="entry name" value="Medium-chain alcohol dehydrogenases, catalytic domain"/>
    <property type="match status" value="1"/>
</dbReference>
<organism evidence="8 9">
    <name type="scientific">Candidatus Terraquivivens tikiterensis</name>
    <dbReference type="NCBI Taxonomy" id="1980982"/>
    <lineage>
        <taxon>Archaea</taxon>
        <taxon>Nitrososphaerota</taxon>
        <taxon>Candidatus Wolframiiraptoraceae</taxon>
        <taxon>Candidatus Terraquivivens</taxon>
    </lineage>
</organism>
<dbReference type="InterPro" id="IPR011032">
    <property type="entry name" value="GroES-like_sf"/>
</dbReference>
<keyword evidence="3 6" id="KW-0479">Metal-binding</keyword>
<proteinExistence type="inferred from homology"/>
<dbReference type="GO" id="GO:0008270">
    <property type="term" value="F:zinc ion binding"/>
    <property type="evidence" value="ECO:0007669"/>
    <property type="project" value="InterPro"/>
</dbReference>
<keyword evidence="5" id="KW-0560">Oxidoreductase</keyword>
<accession>A0A2R7Y9W8</accession>
<comment type="similarity">
    <text evidence="2 6">Belongs to the zinc-containing alcohol dehydrogenase family.</text>
</comment>
<evidence type="ECO:0000256" key="3">
    <source>
        <dbReference type="ARBA" id="ARBA00022723"/>
    </source>
</evidence>
<dbReference type="GO" id="GO:0004022">
    <property type="term" value="F:alcohol dehydrogenase (NAD+) activity"/>
    <property type="evidence" value="ECO:0007669"/>
    <property type="project" value="TreeGrafter"/>
</dbReference>
<evidence type="ECO:0000256" key="6">
    <source>
        <dbReference type="RuleBase" id="RU361277"/>
    </source>
</evidence>
<protein>
    <submittedName>
        <fullName evidence="8">Alcohol dehydrogenase</fullName>
    </submittedName>
</protein>
<dbReference type="Pfam" id="PF00107">
    <property type="entry name" value="ADH_zinc_N"/>
    <property type="match status" value="1"/>
</dbReference>
<feature type="domain" description="Enoyl reductase (ER)" evidence="7">
    <location>
        <begin position="8"/>
        <end position="336"/>
    </location>
</feature>
<dbReference type="GO" id="GO:0005737">
    <property type="term" value="C:cytoplasm"/>
    <property type="evidence" value="ECO:0007669"/>
    <property type="project" value="TreeGrafter"/>
</dbReference>
<dbReference type="Proteomes" id="UP000244066">
    <property type="component" value="Unassembled WGS sequence"/>
</dbReference>
<sequence>MRAVFLKKFREPPELTDLEPDRSLGPGEVLIEVEMSGLCYRDLLTVEGYFPRTRLPIILGHEMAGKVIAVGEGVTEFEPGDRVASLTYIPCGKCRYCESGNEHICRRRLTFGEDINGSFAQIVKVHERSLVKVPNNVTPEGAAMAACVTGMLLRAFKHVARVRQGESVLVTGAGGGVGIHAVQVAKALGCRVLAATSSREKVERISEAGADEVVLSDDALVENVKRLTGGDGVDVVLEAVGQPTFNKSLRCLAWGGRMVVVGNVTVSSVEVPLGLIILRANSIAGTIAATKKDLEEALRLTAEGRVKPIGTVYPLEKVHEAMERMRRKESVGRIFLRP</sequence>
<dbReference type="InterPro" id="IPR020843">
    <property type="entry name" value="ER"/>
</dbReference>
<dbReference type="InterPro" id="IPR013154">
    <property type="entry name" value="ADH-like_N"/>
</dbReference>